<name>A0ACC6M0M3_9BACI</name>
<dbReference type="Proteomes" id="UP001277972">
    <property type="component" value="Unassembled WGS sequence"/>
</dbReference>
<dbReference type="EMBL" id="JAWZSR010000001">
    <property type="protein sequence ID" value="MDX8044450.1"/>
    <property type="molecule type" value="Genomic_DNA"/>
</dbReference>
<organism evidence="1 2">
    <name type="scientific">Gracilibacillus pellucidus</name>
    <dbReference type="NCBI Taxonomy" id="3095368"/>
    <lineage>
        <taxon>Bacteria</taxon>
        <taxon>Bacillati</taxon>
        <taxon>Bacillota</taxon>
        <taxon>Bacilli</taxon>
        <taxon>Bacillales</taxon>
        <taxon>Bacillaceae</taxon>
        <taxon>Gracilibacillus</taxon>
    </lineage>
</organism>
<sequence>MKAISGYVKFQLVFFIIILFTALGIVYSSVMDSVNLLHLIVGTGLVVSSIFRLYHLINNIKKATKEETTQHSL</sequence>
<protein>
    <submittedName>
        <fullName evidence="1">Uncharacterized protein</fullName>
    </submittedName>
</protein>
<evidence type="ECO:0000313" key="2">
    <source>
        <dbReference type="Proteomes" id="UP001277972"/>
    </source>
</evidence>
<keyword evidence="2" id="KW-1185">Reference proteome</keyword>
<reference evidence="1" key="1">
    <citation type="submission" date="2023-11" db="EMBL/GenBank/DDBJ databases">
        <title>Gracilibacillus pellucida a moderately halophilic bacterium isolated from saline soil in Xinjiang province.</title>
        <authorList>
            <person name="Zhang Z."/>
            <person name="Tan F."/>
            <person name="Wang Y."/>
            <person name="Xia M."/>
        </authorList>
    </citation>
    <scope>NUCLEOTIDE SEQUENCE</scope>
    <source>
        <strain evidence="1">S3-1-1</strain>
    </source>
</reference>
<evidence type="ECO:0000313" key="1">
    <source>
        <dbReference type="EMBL" id="MDX8044450.1"/>
    </source>
</evidence>
<accession>A0ACC6M0M3</accession>
<comment type="caution">
    <text evidence="1">The sequence shown here is derived from an EMBL/GenBank/DDBJ whole genome shotgun (WGS) entry which is preliminary data.</text>
</comment>
<proteinExistence type="predicted"/>
<gene>
    <name evidence="1" type="ORF">SH601_00490</name>
</gene>